<dbReference type="Proteomes" id="UP001066276">
    <property type="component" value="Chromosome 7"/>
</dbReference>
<comment type="caution">
    <text evidence="2">The sequence shown here is derived from an EMBL/GenBank/DDBJ whole genome shotgun (WGS) entry which is preliminary data.</text>
</comment>
<sequence length="190" mass="19578">MVIRGGPKAVCDSPLHRSPCVVFGPSTQKDISEGIIEWSKSDLGWVGPIEDRGDIGQRRSDSKSSGIRIGSTSVVGTTDVGSINNRTNAGEGLSGKTGISADPQADSEGTSVAGAKAAGAEPEGPGPNPLGPKAPYRGQPAQKCGAWPHETPLIGQGSHRLLEIVESVERIQKHTPKTEASSVDASPASH</sequence>
<evidence type="ECO:0000313" key="3">
    <source>
        <dbReference type="Proteomes" id="UP001066276"/>
    </source>
</evidence>
<evidence type="ECO:0000256" key="1">
    <source>
        <dbReference type="SAM" id="MobiDB-lite"/>
    </source>
</evidence>
<dbReference type="EMBL" id="JANPWB010000011">
    <property type="protein sequence ID" value="KAJ1124672.1"/>
    <property type="molecule type" value="Genomic_DNA"/>
</dbReference>
<protein>
    <submittedName>
        <fullName evidence="2">Uncharacterized protein</fullName>
    </submittedName>
</protein>
<keyword evidence="3" id="KW-1185">Reference proteome</keyword>
<dbReference type="AlphaFoldDB" id="A0AAV7PBE6"/>
<feature type="region of interest" description="Disordered" evidence="1">
    <location>
        <begin position="168"/>
        <end position="190"/>
    </location>
</feature>
<name>A0AAV7PBE6_PLEWA</name>
<feature type="compositionally biased region" description="Polar residues" evidence="1">
    <location>
        <begin position="70"/>
        <end position="88"/>
    </location>
</feature>
<proteinExistence type="predicted"/>
<accession>A0AAV7PBE6</accession>
<reference evidence="2" key="1">
    <citation type="journal article" date="2022" name="bioRxiv">
        <title>Sequencing and chromosome-scale assembly of the giantPleurodeles waltlgenome.</title>
        <authorList>
            <person name="Brown T."/>
            <person name="Elewa A."/>
            <person name="Iarovenko S."/>
            <person name="Subramanian E."/>
            <person name="Araus A.J."/>
            <person name="Petzold A."/>
            <person name="Susuki M."/>
            <person name="Suzuki K.-i.T."/>
            <person name="Hayashi T."/>
            <person name="Toyoda A."/>
            <person name="Oliveira C."/>
            <person name="Osipova E."/>
            <person name="Leigh N.D."/>
            <person name="Simon A."/>
            <person name="Yun M.H."/>
        </authorList>
    </citation>
    <scope>NUCLEOTIDE SEQUENCE</scope>
    <source>
        <strain evidence="2">20211129_DDA</strain>
        <tissue evidence="2">Liver</tissue>
    </source>
</reference>
<feature type="compositionally biased region" description="Polar residues" evidence="1">
    <location>
        <begin position="178"/>
        <end position="190"/>
    </location>
</feature>
<gene>
    <name evidence="2" type="ORF">NDU88_003121</name>
</gene>
<feature type="region of interest" description="Disordered" evidence="1">
    <location>
        <begin position="49"/>
        <end position="153"/>
    </location>
</feature>
<feature type="compositionally biased region" description="Low complexity" evidence="1">
    <location>
        <begin position="113"/>
        <end position="123"/>
    </location>
</feature>
<feature type="compositionally biased region" description="Basic and acidic residues" evidence="1">
    <location>
        <begin position="49"/>
        <end position="62"/>
    </location>
</feature>
<organism evidence="2 3">
    <name type="scientific">Pleurodeles waltl</name>
    <name type="common">Iberian ribbed newt</name>
    <dbReference type="NCBI Taxonomy" id="8319"/>
    <lineage>
        <taxon>Eukaryota</taxon>
        <taxon>Metazoa</taxon>
        <taxon>Chordata</taxon>
        <taxon>Craniata</taxon>
        <taxon>Vertebrata</taxon>
        <taxon>Euteleostomi</taxon>
        <taxon>Amphibia</taxon>
        <taxon>Batrachia</taxon>
        <taxon>Caudata</taxon>
        <taxon>Salamandroidea</taxon>
        <taxon>Salamandridae</taxon>
        <taxon>Pleurodelinae</taxon>
        <taxon>Pleurodeles</taxon>
    </lineage>
</organism>
<evidence type="ECO:0000313" key="2">
    <source>
        <dbReference type="EMBL" id="KAJ1124672.1"/>
    </source>
</evidence>